<gene>
    <name evidence="2" type="ORF">HGO97_008470</name>
</gene>
<protein>
    <submittedName>
        <fullName evidence="2">Conjugal transfer protein TraX</fullName>
    </submittedName>
</protein>
<dbReference type="Proteomes" id="UP000723714">
    <property type="component" value="Unassembled WGS sequence"/>
</dbReference>
<dbReference type="Pfam" id="PF05857">
    <property type="entry name" value="TraX"/>
    <property type="match status" value="1"/>
</dbReference>
<feature type="transmembrane region" description="Helical" evidence="1">
    <location>
        <begin position="129"/>
        <end position="156"/>
    </location>
</feature>
<keyword evidence="1" id="KW-0812">Transmembrane</keyword>
<evidence type="ECO:0000313" key="2">
    <source>
        <dbReference type="EMBL" id="MBU3875845.1"/>
    </source>
</evidence>
<sequence>METFEGGRYRILNRDVIKYIAMFTMLLNHIATVFIPADTWLFKIFATIGYFTAITMIYFLIEGYHYTHSKKVYITRLLLFAFISEIPYCLAFTQGKIIRFCGFNILFTLCLCFALVWMKENMKSKGLRIFLNIVIILVSIICDWALLAPTITLLFLWAGDSGKKTKAAFLFSTLIFGAFNLLGGLSSLWTENIEYALMSMIGMGLAGICILYFYNGKRMKTGRTFSKWFFYIFYPAHLLILGLIRIALGM</sequence>
<name>A0ABS6D3E9_9FIRM</name>
<feature type="transmembrane region" description="Helical" evidence="1">
    <location>
        <begin position="40"/>
        <end position="61"/>
    </location>
</feature>
<feature type="transmembrane region" description="Helical" evidence="1">
    <location>
        <begin position="16"/>
        <end position="35"/>
    </location>
</feature>
<dbReference type="InterPro" id="IPR008875">
    <property type="entry name" value="TraX"/>
</dbReference>
<comment type="caution">
    <text evidence="2">The sequence shown here is derived from an EMBL/GenBank/DDBJ whole genome shotgun (WGS) entry which is preliminary data.</text>
</comment>
<feature type="transmembrane region" description="Helical" evidence="1">
    <location>
        <begin position="168"/>
        <end position="189"/>
    </location>
</feature>
<organism evidence="2 3">
    <name type="scientific">Faecalicatena faecalis</name>
    <dbReference type="NCBI Taxonomy" id="2726362"/>
    <lineage>
        <taxon>Bacteria</taxon>
        <taxon>Bacillati</taxon>
        <taxon>Bacillota</taxon>
        <taxon>Clostridia</taxon>
        <taxon>Lachnospirales</taxon>
        <taxon>Lachnospiraceae</taxon>
        <taxon>Faecalicatena</taxon>
    </lineage>
</organism>
<feature type="transmembrane region" description="Helical" evidence="1">
    <location>
        <begin position="97"/>
        <end position="117"/>
    </location>
</feature>
<evidence type="ECO:0000256" key="1">
    <source>
        <dbReference type="SAM" id="Phobius"/>
    </source>
</evidence>
<reference evidence="2 3" key="1">
    <citation type="submission" date="2021-06" db="EMBL/GenBank/DDBJ databases">
        <title>Faecalicatena sp. nov. isolated from porcine feces.</title>
        <authorList>
            <person name="Oh B.S."/>
            <person name="Lee J.H."/>
        </authorList>
    </citation>
    <scope>NUCLEOTIDE SEQUENCE [LARGE SCALE GENOMIC DNA]</scope>
    <source>
        <strain evidence="2 3">AGMB00832</strain>
    </source>
</reference>
<keyword evidence="3" id="KW-1185">Reference proteome</keyword>
<feature type="transmembrane region" description="Helical" evidence="1">
    <location>
        <begin position="195"/>
        <end position="216"/>
    </location>
</feature>
<keyword evidence="1" id="KW-0472">Membrane</keyword>
<dbReference type="RefSeq" id="WP_216240875.1">
    <property type="nucleotide sequence ID" value="NZ_JABACJ020000006.1"/>
</dbReference>
<keyword evidence="1" id="KW-1133">Transmembrane helix</keyword>
<evidence type="ECO:0000313" key="3">
    <source>
        <dbReference type="Proteomes" id="UP000723714"/>
    </source>
</evidence>
<accession>A0ABS6D3E9</accession>
<feature type="transmembrane region" description="Helical" evidence="1">
    <location>
        <begin position="228"/>
        <end position="248"/>
    </location>
</feature>
<dbReference type="EMBL" id="JABACJ020000006">
    <property type="protein sequence ID" value="MBU3875845.1"/>
    <property type="molecule type" value="Genomic_DNA"/>
</dbReference>
<proteinExistence type="predicted"/>